<dbReference type="PANTHER" id="PTHR47843">
    <property type="entry name" value="BTB DOMAIN-CONTAINING PROTEIN-RELATED"/>
    <property type="match status" value="1"/>
</dbReference>
<proteinExistence type="predicted"/>
<dbReference type="Proteomes" id="UP001059893">
    <property type="component" value="Unassembled WGS sequence"/>
</dbReference>
<evidence type="ECO:0008006" key="3">
    <source>
        <dbReference type="Google" id="ProtNLM"/>
    </source>
</evidence>
<name>A0ABQ8N2F9_PYRGI</name>
<evidence type="ECO:0000313" key="1">
    <source>
        <dbReference type="EMBL" id="KAI6290110.1"/>
    </source>
</evidence>
<sequence>MDEPAGPLTENPYSEPINLTESLFDKTFLLTHYHVYALAEYLQIGDLKGLAARKFRTEAEKHWNHPDFFEAVQEVYRTSVRSDKLLRDIVVNIIK</sequence>
<organism evidence="1 2">
    <name type="scientific">Pyricularia grisea</name>
    <name type="common">Crabgrass-specific blast fungus</name>
    <name type="synonym">Magnaporthe grisea</name>
    <dbReference type="NCBI Taxonomy" id="148305"/>
    <lineage>
        <taxon>Eukaryota</taxon>
        <taxon>Fungi</taxon>
        <taxon>Dikarya</taxon>
        <taxon>Ascomycota</taxon>
        <taxon>Pezizomycotina</taxon>
        <taxon>Sordariomycetes</taxon>
        <taxon>Sordariomycetidae</taxon>
        <taxon>Magnaporthales</taxon>
        <taxon>Pyriculariaceae</taxon>
        <taxon>Pyricularia</taxon>
    </lineage>
</organism>
<evidence type="ECO:0000313" key="2">
    <source>
        <dbReference type="Proteomes" id="UP001059893"/>
    </source>
</evidence>
<protein>
    <recommendedName>
        <fullName evidence="3">Ferritin</fullName>
    </recommendedName>
</protein>
<accession>A0ABQ8N2F9</accession>
<gene>
    <name evidence="1" type="ORF">MCOR33_011516</name>
</gene>
<dbReference type="EMBL" id="JABSND010000517">
    <property type="protein sequence ID" value="KAI6290110.1"/>
    <property type="molecule type" value="Genomic_DNA"/>
</dbReference>
<comment type="caution">
    <text evidence="1">The sequence shown here is derived from an EMBL/GenBank/DDBJ whole genome shotgun (WGS) entry which is preliminary data.</text>
</comment>
<reference evidence="1" key="1">
    <citation type="submission" date="2021-01" db="EMBL/GenBank/DDBJ databases">
        <title>Deciphering the adaptive evolutionary patterns associated with biogeogrpahic diversity in the finger millet blast pathogen Magnaporthe oryzae in Eastern Africa.</title>
        <authorList>
            <person name="Onyema G."/>
            <person name="Shittu T.A."/>
            <person name="Dodsworth S."/>
            <person name="Devilliers S."/>
            <person name="Muthumeenakshi S."/>
            <person name="Sreenivasaprasad S."/>
        </authorList>
    </citation>
    <scope>NUCLEOTIDE SEQUENCE</scope>
    <source>
        <strain evidence="1">D15/s37</strain>
    </source>
</reference>
<keyword evidence="2" id="KW-1185">Reference proteome</keyword>
<dbReference type="PANTHER" id="PTHR47843:SF5">
    <property type="entry name" value="BTB_POZ DOMAIN PROTEIN"/>
    <property type="match status" value="1"/>
</dbReference>